<dbReference type="Pfam" id="PF00557">
    <property type="entry name" value="Peptidase_M24"/>
    <property type="match status" value="1"/>
</dbReference>
<evidence type="ECO:0000256" key="11">
    <source>
        <dbReference type="ARBA" id="ARBA00022982"/>
    </source>
</evidence>
<dbReference type="InterPro" id="IPR029035">
    <property type="entry name" value="DHS-like_NAD/FAD-binding_dom"/>
</dbReference>
<accession>A0A815T615</accession>
<dbReference type="Pfam" id="PF16188">
    <property type="entry name" value="Peptidase_M24_C"/>
    <property type="match status" value="1"/>
</dbReference>
<evidence type="ECO:0000256" key="8">
    <source>
        <dbReference type="ARBA" id="ARBA00022723"/>
    </source>
</evidence>
<dbReference type="GO" id="GO:0050660">
    <property type="term" value="F:flavin adenine dinucleotide binding"/>
    <property type="evidence" value="ECO:0007669"/>
    <property type="project" value="InterPro"/>
</dbReference>
<dbReference type="GO" id="GO:0009055">
    <property type="term" value="F:electron transfer activity"/>
    <property type="evidence" value="ECO:0007669"/>
    <property type="project" value="InterPro"/>
</dbReference>
<dbReference type="Proteomes" id="UP000663828">
    <property type="component" value="Unassembled WGS sequence"/>
</dbReference>
<comment type="similarity">
    <text evidence="4">Belongs to the ETF alpha-subunit/FixB family.</text>
</comment>
<dbReference type="PROSITE" id="PS00696">
    <property type="entry name" value="ETF_ALPHA"/>
    <property type="match status" value="1"/>
</dbReference>
<dbReference type="Gene3D" id="3.40.50.620">
    <property type="entry name" value="HUPs"/>
    <property type="match status" value="1"/>
</dbReference>
<dbReference type="CDD" id="cd01715">
    <property type="entry name" value="ETF_alpha"/>
    <property type="match status" value="1"/>
</dbReference>
<keyword evidence="7" id="KW-0285">Flavoprotein</keyword>
<keyword evidence="9" id="KW-0378">Hydrolase</keyword>
<dbReference type="PANTHER" id="PTHR43153:SF1">
    <property type="entry name" value="ELECTRON TRANSFER FLAVOPROTEIN SUBUNIT ALPHA, MITOCHONDRIAL"/>
    <property type="match status" value="1"/>
</dbReference>
<comment type="cofactor">
    <cofactor evidence="1">
        <name>Mn(2+)</name>
        <dbReference type="ChEBI" id="CHEBI:29035"/>
    </cofactor>
</comment>
<feature type="non-terminal residue" evidence="14">
    <location>
        <position position="608"/>
    </location>
</feature>
<dbReference type="SMART" id="SM00893">
    <property type="entry name" value="ETF"/>
    <property type="match status" value="1"/>
</dbReference>
<keyword evidence="8" id="KW-0479">Metal-binding</keyword>
<dbReference type="EMBL" id="CAJNOR010004425">
    <property type="protein sequence ID" value="CAF1501277.1"/>
    <property type="molecule type" value="Genomic_DNA"/>
</dbReference>
<dbReference type="InterPro" id="IPR018206">
    <property type="entry name" value="ETF_asu_C_CS"/>
</dbReference>
<dbReference type="Pfam" id="PF01012">
    <property type="entry name" value="ETF"/>
    <property type="match status" value="1"/>
</dbReference>
<proteinExistence type="inferred from homology"/>
<dbReference type="InterPro" id="IPR000994">
    <property type="entry name" value="Pept_M24"/>
</dbReference>
<dbReference type="GO" id="GO:0005759">
    <property type="term" value="C:mitochondrial matrix"/>
    <property type="evidence" value="ECO:0007669"/>
    <property type="project" value="UniProtKB-SubCell"/>
</dbReference>
<dbReference type="GO" id="GO:0046872">
    <property type="term" value="F:metal ion binding"/>
    <property type="evidence" value="ECO:0007669"/>
    <property type="project" value="UniProtKB-KW"/>
</dbReference>
<dbReference type="InterPro" id="IPR033947">
    <property type="entry name" value="ETF_alpha_N"/>
</dbReference>
<evidence type="ECO:0000259" key="13">
    <source>
        <dbReference type="SMART" id="SM00893"/>
    </source>
</evidence>
<keyword evidence="11" id="KW-0249">Electron transport</keyword>
<keyword evidence="12" id="KW-0464">Manganese</keyword>
<dbReference type="PANTHER" id="PTHR43153">
    <property type="entry name" value="ELECTRON TRANSFER FLAVOPROTEIN ALPHA"/>
    <property type="match status" value="1"/>
</dbReference>
<evidence type="ECO:0000256" key="10">
    <source>
        <dbReference type="ARBA" id="ARBA00022827"/>
    </source>
</evidence>
<evidence type="ECO:0000313" key="15">
    <source>
        <dbReference type="Proteomes" id="UP000663828"/>
    </source>
</evidence>
<feature type="domain" description="Electron transfer flavoprotein alpha/beta-subunit N-terminal" evidence="13">
    <location>
        <begin position="289"/>
        <end position="476"/>
    </location>
</feature>
<evidence type="ECO:0000256" key="7">
    <source>
        <dbReference type="ARBA" id="ARBA00022630"/>
    </source>
</evidence>
<comment type="similarity">
    <text evidence="5">Belongs to the peptidase M24B family.</text>
</comment>
<dbReference type="SUPFAM" id="SSF55920">
    <property type="entry name" value="Creatinase/aminopeptidase"/>
    <property type="match status" value="1"/>
</dbReference>
<keyword evidence="6" id="KW-0813">Transport</keyword>
<comment type="subcellular location">
    <subcellularLocation>
        <location evidence="3">Mitochondrion matrix</location>
    </subcellularLocation>
</comment>
<keyword evidence="15" id="KW-1185">Reference proteome</keyword>
<dbReference type="FunFam" id="3.40.50.620:FF:000041">
    <property type="entry name" value="Electron transfer flavoprotein alpha subunit"/>
    <property type="match status" value="1"/>
</dbReference>
<dbReference type="AlphaFoldDB" id="A0A815T615"/>
<evidence type="ECO:0000256" key="6">
    <source>
        <dbReference type="ARBA" id="ARBA00022448"/>
    </source>
</evidence>
<dbReference type="FunFam" id="3.40.50.1220:FF:000001">
    <property type="entry name" value="Electron transfer flavoprotein, alpha subunit"/>
    <property type="match status" value="1"/>
</dbReference>
<comment type="cofactor">
    <cofactor evidence="2">
        <name>FAD</name>
        <dbReference type="ChEBI" id="CHEBI:57692"/>
    </cofactor>
</comment>
<dbReference type="Gene3D" id="3.40.50.1220">
    <property type="entry name" value="TPP-binding domain"/>
    <property type="match status" value="1"/>
</dbReference>
<dbReference type="InterPro" id="IPR032416">
    <property type="entry name" value="Peptidase_M24_C"/>
</dbReference>
<dbReference type="GO" id="GO:0016787">
    <property type="term" value="F:hydrolase activity"/>
    <property type="evidence" value="ECO:0007669"/>
    <property type="project" value="UniProtKB-KW"/>
</dbReference>
<dbReference type="SUPFAM" id="SSF52402">
    <property type="entry name" value="Adenine nucleotide alpha hydrolases-like"/>
    <property type="match status" value="1"/>
</dbReference>
<keyword evidence="10" id="KW-0274">FAD</keyword>
<gene>
    <name evidence="14" type="ORF">XAT740_LOCUS39672</name>
</gene>
<evidence type="ECO:0000256" key="9">
    <source>
        <dbReference type="ARBA" id="ARBA00022801"/>
    </source>
</evidence>
<dbReference type="GO" id="GO:0045251">
    <property type="term" value="C:electron transfer flavoprotein complex"/>
    <property type="evidence" value="ECO:0007669"/>
    <property type="project" value="UniProtKB-ARBA"/>
</dbReference>
<dbReference type="InterPro" id="IPR014731">
    <property type="entry name" value="ETF_asu_C"/>
</dbReference>
<dbReference type="FunFam" id="3.90.230.10:FF:000007">
    <property type="entry name" value="Xaa-Pro aminopeptidase P"/>
    <property type="match status" value="1"/>
</dbReference>
<name>A0A815T615_ADIRI</name>
<evidence type="ECO:0000256" key="5">
    <source>
        <dbReference type="ARBA" id="ARBA00008766"/>
    </source>
</evidence>
<evidence type="ECO:0000256" key="12">
    <source>
        <dbReference type="ARBA" id="ARBA00023211"/>
    </source>
</evidence>
<sequence>FAAISAAGDRAAVVHYRAEPETAKFITKNEVYLLDAGSQYLDCTTDITRTHHFGTPKDLEKRAYTRVLQGVLDIANAVFPVGTYGRSLDHLARMHLYRDGMDFGHGTGHGIGHYLSVHEGPQRIASAYSQYEETLADGVFLSDEPGFYKPNDFGIRIENDMEVVLANKSTYDNKQYLRFNTITLIPYERSLIDETLLTDDHIAAINTYHQKVSEILEPLLKNDESALKALRTRTVAIKPVPPAESKTLMMRSSPIVIILMFVLTMMLHSRHILCRLTTSAARPHCFASTLVLAEQIDGGKIAPVTLNTLTAASQLKQDVDCVIFGAEKTNETAAQLQKYNNFNIKKIFIAENAAYKGLLSEAVTPVLLDLQKKNNYTHILGGSSTFSKGILPRLAALLDVQSISDITKVIDKDQYLRLIYAGNAILKLKSNDQVKVITVRGTAFEAAKEGGGSGQAQVEKLDASPTNDLSEFVSREVQQSERPELPAARIIFAGGRALKSKENFKLLYDLADLFPGQATVGASRAAVDAGYCANDLQIGQTGKIVAPDLYVAIGISGAIQHIAGMKDSKVIVAINKDGDAPIFAMADYGLTGDLFKILPELTEKLKQK</sequence>
<protein>
    <recommendedName>
        <fullName evidence="13">Electron transfer flavoprotein alpha/beta-subunit N-terminal domain-containing protein</fullName>
    </recommendedName>
</protein>
<evidence type="ECO:0000313" key="14">
    <source>
        <dbReference type="EMBL" id="CAF1501277.1"/>
    </source>
</evidence>
<dbReference type="Pfam" id="PF00766">
    <property type="entry name" value="ETF_alpha"/>
    <property type="match status" value="1"/>
</dbReference>
<reference evidence="14" key="1">
    <citation type="submission" date="2021-02" db="EMBL/GenBank/DDBJ databases">
        <authorList>
            <person name="Nowell W R."/>
        </authorList>
    </citation>
    <scope>NUCLEOTIDE SEQUENCE</scope>
</reference>
<dbReference type="InterPro" id="IPR001308">
    <property type="entry name" value="ETF_a/FixB"/>
</dbReference>
<dbReference type="GO" id="GO:0033539">
    <property type="term" value="P:fatty acid beta-oxidation using acyl-CoA dehydrogenase"/>
    <property type="evidence" value="ECO:0007669"/>
    <property type="project" value="TreeGrafter"/>
</dbReference>
<dbReference type="InterPro" id="IPR014729">
    <property type="entry name" value="Rossmann-like_a/b/a_fold"/>
</dbReference>
<dbReference type="SUPFAM" id="SSF52467">
    <property type="entry name" value="DHS-like NAD/FAD-binding domain"/>
    <property type="match status" value="1"/>
</dbReference>
<organism evidence="14 15">
    <name type="scientific">Adineta ricciae</name>
    <name type="common">Rotifer</name>
    <dbReference type="NCBI Taxonomy" id="249248"/>
    <lineage>
        <taxon>Eukaryota</taxon>
        <taxon>Metazoa</taxon>
        <taxon>Spiralia</taxon>
        <taxon>Gnathifera</taxon>
        <taxon>Rotifera</taxon>
        <taxon>Eurotatoria</taxon>
        <taxon>Bdelloidea</taxon>
        <taxon>Adinetida</taxon>
        <taxon>Adinetidae</taxon>
        <taxon>Adineta</taxon>
    </lineage>
</organism>
<dbReference type="InterPro" id="IPR036005">
    <property type="entry name" value="Creatinase/aminopeptidase-like"/>
</dbReference>
<dbReference type="InterPro" id="IPR014730">
    <property type="entry name" value="ETF_a/b_N"/>
</dbReference>
<evidence type="ECO:0000256" key="3">
    <source>
        <dbReference type="ARBA" id="ARBA00004305"/>
    </source>
</evidence>
<dbReference type="Gene3D" id="3.90.230.10">
    <property type="entry name" value="Creatinase/methionine aminopeptidase superfamily"/>
    <property type="match status" value="1"/>
</dbReference>
<evidence type="ECO:0000256" key="4">
    <source>
        <dbReference type="ARBA" id="ARBA00005817"/>
    </source>
</evidence>
<evidence type="ECO:0000256" key="2">
    <source>
        <dbReference type="ARBA" id="ARBA00001974"/>
    </source>
</evidence>
<comment type="caution">
    <text evidence="14">The sequence shown here is derived from an EMBL/GenBank/DDBJ whole genome shotgun (WGS) entry which is preliminary data.</text>
</comment>
<evidence type="ECO:0000256" key="1">
    <source>
        <dbReference type="ARBA" id="ARBA00001936"/>
    </source>
</evidence>